<sequence>MYLSPSATEKGYVDTFIRALLMSNSSQAITFELLIRKIETYAKRVTDDNMKNDCLALACIAQFRYLGTIYDCKRIFNSIFDCDLESWHCAPRDALIQVLPEILPSHIIQQDAANNLLQMFLRKVHDNLPAFRITILQTLLLLRTDEQTTNKVISELTR</sequence>
<dbReference type="GO" id="GO:0000793">
    <property type="term" value="C:condensed chromosome"/>
    <property type="evidence" value="ECO:0007669"/>
    <property type="project" value="TreeGrafter"/>
</dbReference>
<dbReference type="GO" id="GO:0036297">
    <property type="term" value="P:interstrand cross-link repair"/>
    <property type="evidence" value="ECO:0007669"/>
    <property type="project" value="TreeGrafter"/>
</dbReference>
<proteinExistence type="inferred from homology"/>
<dbReference type="WBParaSite" id="OFLC_0000369901-mRNA-1">
    <property type="protein sequence ID" value="OFLC_0000369901-mRNA-1"/>
    <property type="gene ID" value="OFLC_0000369901"/>
</dbReference>
<dbReference type="GO" id="GO:0031573">
    <property type="term" value="P:mitotic intra-S DNA damage checkpoint signaling"/>
    <property type="evidence" value="ECO:0007669"/>
    <property type="project" value="TreeGrafter"/>
</dbReference>
<dbReference type="GO" id="GO:0005634">
    <property type="term" value="C:nucleus"/>
    <property type="evidence" value="ECO:0007669"/>
    <property type="project" value="UniProtKB-SubCell"/>
</dbReference>
<dbReference type="GO" id="GO:1990918">
    <property type="term" value="P:double-strand break repair involved in meiotic recombination"/>
    <property type="evidence" value="ECO:0007669"/>
    <property type="project" value="TreeGrafter"/>
</dbReference>
<evidence type="ECO:0000313" key="8">
    <source>
        <dbReference type="WBParaSite" id="OFLC_0000369901-mRNA-1"/>
    </source>
</evidence>
<dbReference type="GO" id="GO:0007129">
    <property type="term" value="P:homologous chromosome pairing at meiosis"/>
    <property type="evidence" value="ECO:0007669"/>
    <property type="project" value="TreeGrafter"/>
</dbReference>
<dbReference type="EMBL" id="UZAJ01002568">
    <property type="protein sequence ID" value="VDO37473.1"/>
    <property type="molecule type" value="Genomic_DNA"/>
</dbReference>
<organism evidence="8">
    <name type="scientific">Onchocerca flexuosa</name>
    <dbReference type="NCBI Taxonomy" id="387005"/>
    <lineage>
        <taxon>Eukaryota</taxon>
        <taxon>Metazoa</taxon>
        <taxon>Ecdysozoa</taxon>
        <taxon>Nematoda</taxon>
        <taxon>Chromadorea</taxon>
        <taxon>Rhabditida</taxon>
        <taxon>Spirurina</taxon>
        <taxon>Spiruromorpha</taxon>
        <taxon>Filarioidea</taxon>
        <taxon>Onchocercidae</taxon>
        <taxon>Onchocerca</taxon>
    </lineage>
</organism>
<reference evidence="6 7" key="2">
    <citation type="submission" date="2018-11" db="EMBL/GenBank/DDBJ databases">
        <authorList>
            <consortium name="Pathogen Informatics"/>
        </authorList>
    </citation>
    <scope>NUCLEOTIDE SEQUENCE [LARGE SCALE GENOMIC DNA]</scope>
</reference>
<evidence type="ECO:0000256" key="1">
    <source>
        <dbReference type="ARBA" id="ARBA00004123"/>
    </source>
</evidence>
<dbReference type="InterPro" id="IPR029448">
    <property type="entry name" value="FANCD2"/>
</dbReference>
<dbReference type="Proteomes" id="UP000267606">
    <property type="component" value="Unassembled WGS sequence"/>
</dbReference>
<evidence type="ECO:0000256" key="5">
    <source>
        <dbReference type="ARBA" id="ARBA00093456"/>
    </source>
</evidence>
<name>A0A183H888_9BILA</name>
<accession>A0A183H888</accession>
<dbReference type="AlphaFoldDB" id="A0A183H888"/>
<evidence type="ECO:0000313" key="7">
    <source>
        <dbReference type="Proteomes" id="UP000267606"/>
    </source>
</evidence>
<keyword evidence="2" id="KW-1017">Isopeptide bond</keyword>
<evidence type="ECO:0000256" key="2">
    <source>
        <dbReference type="ARBA" id="ARBA00022499"/>
    </source>
</evidence>
<keyword evidence="3" id="KW-0832">Ubl conjugation</keyword>
<reference evidence="8" key="1">
    <citation type="submission" date="2016-06" db="UniProtKB">
        <authorList>
            <consortium name="WormBaseParasite"/>
        </authorList>
    </citation>
    <scope>IDENTIFICATION</scope>
</reference>
<dbReference type="STRING" id="387005.A0A183H888"/>
<protein>
    <submittedName>
        <fullName evidence="8">Integrator complex subunit 7</fullName>
    </submittedName>
</protein>
<dbReference type="PANTHER" id="PTHR32086:SF0">
    <property type="entry name" value="FANCONI ANEMIA GROUP D2 PROTEIN"/>
    <property type="match status" value="1"/>
</dbReference>
<evidence type="ECO:0000256" key="3">
    <source>
        <dbReference type="ARBA" id="ARBA00022843"/>
    </source>
</evidence>
<evidence type="ECO:0000256" key="4">
    <source>
        <dbReference type="ARBA" id="ARBA00023242"/>
    </source>
</evidence>
<gene>
    <name evidence="6" type="ORF">OFLC_LOCUS3700</name>
</gene>
<keyword evidence="7" id="KW-1185">Reference proteome</keyword>
<keyword evidence="4" id="KW-0539">Nucleus</keyword>
<dbReference type="GO" id="GO:0070182">
    <property type="term" value="F:DNA polymerase binding"/>
    <property type="evidence" value="ECO:0007669"/>
    <property type="project" value="TreeGrafter"/>
</dbReference>
<dbReference type="PANTHER" id="PTHR32086">
    <property type="entry name" value="FANCONI ANEMIA GROUP D2 PROTEIN"/>
    <property type="match status" value="1"/>
</dbReference>
<comment type="subcellular location">
    <subcellularLocation>
        <location evidence="1">Nucleus</location>
    </subcellularLocation>
</comment>
<comment type="similarity">
    <text evidence="5">Belongs to the Fanconi anemia protein FANCD2 family.</text>
</comment>
<evidence type="ECO:0000313" key="6">
    <source>
        <dbReference type="EMBL" id="VDO37473.1"/>
    </source>
</evidence>